<reference evidence="7 8" key="1">
    <citation type="submission" date="2016-12" db="EMBL/GenBank/DDBJ databases">
        <title>Complete genome sequence of Thauera chlorobenzoica, a Betaproteobacterium degrading haloaromatics anaerobically to CO2 and halides.</title>
        <authorList>
            <person name="Goris T."/>
            <person name="Mergelsberg M."/>
            <person name="Boll M."/>
        </authorList>
    </citation>
    <scope>NUCLEOTIDE SEQUENCE [LARGE SCALE GENOMIC DNA]</scope>
    <source>
        <strain evidence="7 8">3CB1</strain>
    </source>
</reference>
<protein>
    <recommendedName>
        <fullName evidence="2">cysteine-S-conjugate beta-lyase</fullName>
        <ecNumber evidence="2">4.4.1.13</ecNumber>
    </recommendedName>
</protein>
<organism evidence="7 8">
    <name type="scientific">Thauera chlorobenzoica</name>
    <dbReference type="NCBI Taxonomy" id="96773"/>
    <lineage>
        <taxon>Bacteria</taxon>
        <taxon>Pseudomonadati</taxon>
        <taxon>Pseudomonadota</taxon>
        <taxon>Betaproteobacteria</taxon>
        <taxon>Rhodocyclales</taxon>
        <taxon>Zoogloeaceae</taxon>
        <taxon>Thauera</taxon>
    </lineage>
</organism>
<dbReference type="InterPro" id="IPR004839">
    <property type="entry name" value="Aminotransferase_I/II_large"/>
</dbReference>
<accession>A0A1L6F8Y3</accession>
<dbReference type="PANTHER" id="PTHR43525">
    <property type="entry name" value="PROTEIN MALY"/>
    <property type="match status" value="1"/>
</dbReference>
<dbReference type="Pfam" id="PF00155">
    <property type="entry name" value="Aminotran_1_2"/>
    <property type="match status" value="1"/>
</dbReference>
<keyword evidence="4 7" id="KW-0456">Lyase</keyword>
<dbReference type="InterPro" id="IPR015424">
    <property type="entry name" value="PyrdxlP-dep_Trfase"/>
</dbReference>
<dbReference type="PANTHER" id="PTHR43525:SF1">
    <property type="entry name" value="PROTEIN MALY"/>
    <property type="match status" value="1"/>
</dbReference>
<dbReference type="STRING" id="96773.Tchl_0503"/>
<evidence type="ECO:0000313" key="7">
    <source>
        <dbReference type="EMBL" id="APR03374.1"/>
    </source>
</evidence>
<evidence type="ECO:0000313" key="8">
    <source>
        <dbReference type="Proteomes" id="UP000185739"/>
    </source>
</evidence>
<dbReference type="InterPro" id="IPR015421">
    <property type="entry name" value="PyrdxlP-dep_Trfase_major"/>
</dbReference>
<dbReference type="InterPro" id="IPR015422">
    <property type="entry name" value="PyrdxlP-dep_Trfase_small"/>
</dbReference>
<dbReference type="AlphaFoldDB" id="A0A1L6F8Y3"/>
<dbReference type="CDD" id="cd00609">
    <property type="entry name" value="AAT_like"/>
    <property type="match status" value="1"/>
</dbReference>
<evidence type="ECO:0000256" key="4">
    <source>
        <dbReference type="ARBA" id="ARBA00023239"/>
    </source>
</evidence>
<dbReference type="NCBIfam" id="TIGR04350">
    <property type="entry name" value="C_S_lyase_PatB"/>
    <property type="match status" value="1"/>
</dbReference>
<dbReference type="EMBL" id="CP018839">
    <property type="protein sequence ID" value="APR03374.1"/>
    <property type="molecule type" value="Genomic_DNA"/>
</dbReference>
<dbReference type="Gene3D" id="3.40.640.10">
    <property type="entry name" value="Type I PLP-dependent aspartate aminotransferase-like (Major domain)"/>
    <property type="match status" value="1"/>
</dbReference>
<keyword evidence="3" id="KW-0663">Pyridoxal phosphate</keyword>
<dbReference type="GO" id="GO:0047804">
    <property type="term" value="F:cysteine-S-conjugate beta-lyase activity"/>
    <property type="evidence" value="ECO:0007669"/>
    <property type="project" value="UniProtKB-EC"/>
</dbReference>
<keyword evidence="8" id="KW-1185">Reference proteome</keyword>
<evidence type="ECO:0000259" key="6">
    <source>
        <dbReference type="Pfam" id="PF00155"/>
    </source>
</evidence>
<gene>
    <name evidence="7" type="ORF">Tchl_0503</name>
</gene>
<dbReference type="GO" id="GO:0030170">
    <property type="term" value="F:pyridoxal phosphate binding"/>
    <property type="evidence" value="ECO:0007669"/>
    <property type="project" value="InterPro"/>
</dbReference>
<name>A0A1L6F8Y3_9RHOO</name>
<dbReference type="Proteomes" id="UP000185739">
    <property type="component" value="Chromosome"/>
</dbReference>
<dbReference type="SUPFAM" id="SSF53383">
    <property type="entry name" value="PLP-dependent transferases"/>
    <property type="match status" value="1"/>
</dbReference>
<dbReference type="KEGG" id="tcl:Tchl_0503"/>
<evidence type="ECO:0000256" key="1">
    <source>
        <dbReference type="ARBA" id="ARBA00001933"/>
    </source>
</evidence>
<comment type="similarity">
    <text evidence="5">Belongs to the class-II pyridoxal-phosphate-dependent aminotransferase family. MalY/PatB cystathionine beta-lyase subfamily.</text>
</comment>
<evidence type="ECO:0000256" key="5">
    <source>
        <dbReference type="ARBA" id="ARBA00037974"/>
    </source>
</evidence>
<comment type="cofactor">
    <cofactor evidence="1">
        <name>pyridoxal 5'-phosphate</name>
        <dbReference type="ChEBI" id="CHEBI:597326"/>
    </cofactor>
</comment>
<evidence type="ECO:0000256" key="3">
    <source>
        <dbReference type="ARBA" id="ARBA00022898"/>
    </source>
</evidence>
<evidence type="ECO:0000256" key="2">
    <source>
        <dbReference type="ARBA" id="ARBA00012224"/>
    </source>
</evidence>
<sequence length="419" mass="46044">MRGLFSGLLVFLWFPAFLLSPDPFLRHPMSKLPSSEPSFDFDRLIDRRSQPGEKWGRYAGRDVLPLWVADMDFAAPPAVAAALHARIDHGVFGYTDPWPSLEAAVVEGLWRDHRWAIEVDWLVWLPGVVTGFNLACSLAGEAGDGVLTATPVYPPFLAAPANTGRVLQRVELVLRDGRWQWDWAGLEAACTARTRLLLLCSPHNPVGRVFDDGELRRLAQFAERHDLLICADEIHCGLVLDEARPHRPIAALGEAVARRTITLMAPSKTWNIPALYCAFAVIPDAALRRRYRHAMRGIVPHVNVLGMVAAEAAYRDGDAWRRALLDYLRANRDRVLAAVEAMPGLEMAVPEATYLGWIDCRALSAARGIDDPAAFFEAAGVGLSDGAAFGAAGFVRLNFGCPRAILDEALARMARALQG</sequence>
<feature type="domain" description="Aminotransferase class I/classII large" evidence="6">
    <location>
        <begin position="62"/>
        <end position="412"/>
    </location>
</feature>
<dbReference type="EC" id="4.4.1.13" evidence="2"/>
<dbReference type="InterPro" id="IPR051798">
    <property type="entry name" value="Class-II_PLP-Dep_Aminotrans"/>
</dbReference>
<proteinExistence type="inferred from homology"/>
<dbReference type="InterPro" id="IPR027619">
    <property type="entry name" value="C-S_lyase_PatB-like"/>
</dbReference>
<dbReference type="Gene3D" id="3.90.1150.10">
    <property type="entry name" value="Aspartate Aminotransferase, domain 1"/>
    <property type="match status" value="1"/>
</dbReference>